<dbReference type="SUPFAM" id="SSF143422">
    <property type="entry name" value="Transposase IS200-like"/>
    <property type="match status" value="1"/>
</dbReference>
<dbReference type="Proteomes" id="UP000346198">
    <property type="component" value="Unassembled WGS sequence"/>
</dbReference>
<reference evidence="2 3" key="1">
    <citation type="submission" date="2019-04" db="EMBL/GenBank/DDBJ databases">
        <authorList>
            <person name="Van Vliet M D."/>
        </authorList>
    </citation>
    <scope>NUCLEOTIDE SEQUENCE [LARGE SCALE GENOMIC DNA]</scope>
    <source>
        <strain evidence="2 3">F21</strain>
    </source>
</reference>
<organism evidence="2 3">
    <name type="scientific">Pontiella sulfatireligans</name>
    <dbReference type="NCBI Taxonomy" id="2750658"/>
    <lineage>
        <taxon>Bacteria</taxon>
        <taxon>Pseudomonadati</taxon>
        <taxon>Kiritimatiellota</taxon>
        <taxon>Kiritimatiellia</taxon>
        <taxon>Kiritimatiellales</taxon>
        <taxon>Pontiellaceae</taxon>
        <taxon>Pontiella</taxon>
    </lineage>
</organism>
<dbReference type="Pfam" id="PF01797">
    <property type="entry name" value="Y1_Tnp"/>
    <property type="match status" value="1"/>
</dbReference>
<accession>A0A6C2USL7</accession>
<dbReference type="Gene3D" id="3.30.70.1290">
    <property type="entry name" value="Transposase IS200-like"/>
    <property type="match status" value="1"/>
</dbReference>
<dbReference type="AlphaFoldDB" id="A0A6C2USL7"/>
<dbReference type="InterPro" id="IPR002686">
    <property type="entry name" value="Transposase_17"/>
</dbReference>
<dbReference type="GO" id="GO:0003677">
    <property type="term" value="F:DNA binding"/>
    <property type="evidence" value="ECO:0007669"/>
    <property type="project" value="InterPro"/>
</dbReference>
<sequence>MSEHPNKPHRLSQIFQSYDAPVYFATFCTAYRNPILVNDLVHTAFRNYAVKADPRGIAIERYAIMPDHIHCFIRMAPSIRSDRRFG</sequence>
<proteinExistence type="predicted"/>
<dbReference type="RefSeq" id="WP_136063645.1">
    <property type="nucleotide sequence ID" value="NZ_CAAHFH010000002.1"/>
</dbReference>
<evidence type="ECO:0000313" key="3">
    <source>
        <dbReference type="Proteomes" id="UP000346198"/>
    </source>
</evidence>
<feature type="domain" description="Transposase IS200-like" evidence="1">
    <location>
        <begin position="25"/>
        <end position="79"/>
    </location>
</feature>
<dbReference type="GO" id="GO:0006313">
    <property type="term" value="P:DNA transposition"/>
    <property type="evidence" value="ECO:0007669"/>
    <property type="project" value="InterPro"/>
</dbReference>
<name>A0A6C2USL7_9BACT</name>
<keyword evidence="3" id="KW-1185">Reference proteome</keyword>
<dbReference type="GO" id="GO:0004803">
    <property type="term" value="F:transposase activity"/>
    <property type="evidence" value="ECO:0007669"/>
    <property type="project" value="InterPro"/>
</dbReference>
<evidence type="ECO:0000259" key="1">
    <source>
        <dbReference type="Pfam" id="PF01797"/>
    </source>
</evidence>
<protein>
    <recommendedName>
        <fullName evidence="1">Transposase IS200-like domain-containing protein</fullName>
    </recommendedName>
</protein>
<dbReference type="EMBL" id="CAAHFH010000002">
    <property type="protein sequence ID" value="VGO22251.1"/>
    <property type="molecule type" value="Genomic_DNA"/>
</dbReference>
<evidence type="ECO:0000313" key="2">
    <source>
        <dbReference type="EMBL" id="VGO22251.1"/>
    </source>
</evidence>
<dbReference type="InterPro" id="IPR036515">
    <property type="entry name" value="Transposase_17_sf"/>
</dbReference>
<gene>
    <name evidence="2" type="ORF">SCARR_04333</name>
</gene>